<protein>
    <submittedName>
        <fullName evidence="2">Uncharacterized protein</fullName>
    </submittedName>
</protein>
<dbReference type="EMBL" id="JAFNEN010000102">
    <property type="protein sequence ID" value="KAG8194602.1"/>
    <property type="molecule type" value="Genomic_DNA"/>
</dbReference>
<dbReference type="Proteomes" id="UP000827092">
    <property type="component" value="Unassembled WGS sequence"/>
</dbReference>
<accession>A0AAV6VDH3</accession>
<reference evidence="2 3" key="1">
    <citation type="journal article" date="2022" name="Nat. Ecol. Evol.">
        <title>A masculinizing supergene underlies an exaggerated male reproductive morph in a spider.</title>
        <authorList>
            <person name="Hendrickx F."/>
            <person name="De Corte Z."/>
            <person name="Sonet G."/>
            <person name="Van Belleghem S.M."/>
            <person name="Kostlbacher S."/>
            <person name="Vangestel C."/>
        </authorList>
    </citation>
    <scope>NUCLEOTIDE SEQUENCE [LARGE SCALE GENOMIC DNA]</scope>
    <source>
        <strain evidence="2">W744_W776</strain>
    </source>
</reference>
<proteinExistence type="predicted"/>
<comment type="caution">
    <text evidence="2">The sequence shown here is derived from an EMBL/GenBank/DDBJ whole genome shotgun (WGS) entry which is preliminary data.</text>
</comment>
<gene>
    <name evidence="2" type="ORF">JTE90_013337</name>
</gene>
<dbReference type="AlphaFoldDB" id="A0AAV6VDH3"/>
<keyword evidence="1" id="KW-0472">Membrane</keyword>
<evidence type="ECO:0000256" key="1">
    <source>
        <dbReference type="SAM" id="Phobius"/>
    </source>
</evidence>
<keyword evidence="1" id="KW-0812">Transmembrane</keyword>
<keyword evidence="3" id="KW-1185">Reference proteome</keyword>
<keyword evidence="1" id="KW-1133">Transmembrane helix</keyword>
<feature type="transmembrane region" description="Helical" evidence="1">
    <location>
        <begin position="40"/>
        <end position="57"/>
    </location>
</feature>
<evidence type="ECO:0000313" key="3">
    <source>
        <dbReference type="Proteomes" id="UP000827092"/>
    </source>
</evidence>
<evidence type="ECO:0000313" key="2">
    <source>
        <dbReference type="EMBL" id="KAG8194602.1"/>
    </source>
</evidence>
<organism evidence="2 3">
    <name type="scientific">Oedothorax gibbosus</name>
    <dbReference type="NCBI Taxonomy" id="931172"/>
    <lineage>
        <taxon>Eukaryota</taxon>
        <taxon>Metazoa</taxon>
        <taxon>Ecdysozoa</taxon>
        <taxon>Arthropoda</taxon>
        <taxon>Chelicerata</taxon>
        <taxon>Arachnida</taxon>
        <taxon>Araneae</taxon>
        <taxon>Araneomorphae</taxon>
        <taxon>Entelegynae</taxon>
        <taxon>Araneoidea</taxon>
        <taxon>Linyphiidae</taxon>
        <taxon>Erigoninae</taxon>
        <taxon>Oedothorax</taxon>
    </lineage>
</organism>
<name>A0AAV6VDH3_9ARAC</name>
<sequence>MYLTHNLSMSNQARTIALSHVLPDSSEQINTSYSINIGPVSHFTCVHFIFLIFCFLLEGKLPPTFATSGEAPAGTHCDVMPGGAPWWIVPFGKIGAIFLRVIDLQDCPKWSALAVLGSWIIDTMGW</sequence>